<protein>
    <submittedName>
        <fullName evidence="1">Uncharacterized protein</fullName>
    </submittedName>
</protein>
<name>A0A9D2CF27_9FIRM</name>
<sequence>MIFFVANDGTVIKGTAGPVYQGSANVNSIYLVAPFAAGLTATVSFRLPNGRVTQPAVMTPQGDMEGIVNSQTGQTYAGWSYTMPDSIACKYGMVTAQFYFYAPAGNAETGSVTATGSVSFEVGRGTAAVLPETPDEDVYGEILNNLSLLQQQLNSSEYASRAIFAWESTKTYGANEIVYYARTGGEGAFVKSVADGNKGNDPYANGTLDGTHWVQVVNFDEIAQGATVRVGKVTTGAAGTSATVTNVGTARAAIFDFTIPKGDTGVTGAGVYGFEIEGGDLVLYSQEEESPGSTYQIRTDGTLTITFN</sequence>
<gene>
    <name evidence="1" type="ORF">H9728_00110</name>
</gene>
<reference evidence="1" key="2">
    <citation type="submission" date="2021-04" db="EMBL/GenBank/DDBJ databases">
        <authorList>
            <person name="Gilroy R."/>
        </authorList>
    </citation>
    <scope>NUCLEOTIDE SEQUENCE</scope>
    <source>
        <strain evidence="1">CHK199-9574</strain>
    </source>
</reference>
<dbReference type="AlphaFoldDB" id="A0A9D2CF27"/>
<evidence type="ECO:0000313" key="2">
    <source>
        <dbReference type="Proteomes" id="UP000824135"/>
    </source>
</evidence>
<dbReference type="Proteomes" id="UP000824135">
    <property type="component" value="Unassembled WGS sequence"/>
</dbReference>
<organism evidence="1 2">
    <name type="scientific">Candidatus Borkfalkia excrementavium</name>
    <dbReference type="NCBI Taxonomy" id="2838505"/>
    <lineage>
        <taxon>Bacteria</taxon>
        <taxon>Bacillati</taxon>
        <taxon>Bacillota</taxon>
        <taxon>Clostridia</taxon>
        <taxon>Christensenellales</taxon>
        <taxon>Christensenellaceae</taxon>
        <taxon>Candidatus Borkfalkia</taxon>
    </lineage>
</organism>
<comment type="caution">
    <text evidence="1">The sequence shown here is derived from an EMBL/GenBank/DDBJ whole genome shotgun (WGS) entry which is preliminary data.</text>
</comment>
<accession>A0A9D2CF27</accession>
<evidence type="ECO:0000313" key="1">
    <source>
        <dbReference type="EMBL" id="HIY77429.1"/>
    </source>
</evidence>
<reference evidence="1" key="1">
    <citation type="journal article" date="2021" name="PeerJ">
        <title>Extensive microbial diversity within the chicken gut microbiome revealed by metagenomics and culture.</title>
        <authorList>
            <person name="Gilroy R."/>
            <person name="Ravi A."/>
            <person name="Getino M."/>
            <person name="Pursley I."/>
            <person name="Horton D.L."/>
            <person name="Alikhan N.F."/>
            <person name="Baker D."/>
            <person name="Gharbi K."/>
            <person name="Hall N."/>
            <person name="Watson M."/>
            <person name="Adriaenssens E.M."/>
            <person name="Foster-Nyarko E."/>
            <person name="Jarju S."/>
            <person name="Secka A."/>
            <person name="Antonio M."/>
            <person name="Oren A."/>
            <person name="Chaudhuri R.R."/>
            <person name="La Ragione R."/>
            <person name="Hildebrand F."/>
            <person name="Pallen M.J."/>
        </authorList>
    </citation>
    <scope>NUCLEOTIDE SEQUENCE</scope>
    <source>
        <strain evidence="1">CHK199-9574</strain>
    </source>
</reference>
<dbReference type="EMBL" id="DXCO01000001">
    <property type="protein sequence ID" value="HIY77429.1"/>
    <property type="molecule type" value="Genomic_DNA"/>
</dbReference>
<proteinExistence type="predicted"/>